<dbReference type="STRING" id="1890683.A0A427XW57"/>
<dbReference type="GO" id="GO:0005886">
    <property type="term" value="C:plasma membrane"/>
    <property type="evidence" value="ECO:0007669"/>
    <property type="project" value="UniProtKB-SubCell"/>
</dbReference>
<dbReference type="PANTHER" id="PTHR43702:SF13">
    <property type="entry name" value="MONOSACCHARIDE TRANSPORTER, PUTATIVE (AFU_ORTHOLOGUE AFUA_4G06630)-RELATED"/>
    <property type="match status" value="1"/>
</dbReference>
<dbReference type="Gene3D" id="1.20.1250.20">
    <property type="entry name" value="MFS general substrate transporter like domains"/>
    <property type="match status" value="2"/>
</dbReference>
<feature type="transmembrane region" description="Helical" evidence="4">
    <location>
        <begin position="615"/>
        <end position="634"/>
    </location>
</feature>
<keyword evidence="4" id="KW-1133">Transmembrane helix</keyword>
<reference evidence="6 7" key="1">
    <citation type="submission" date="2018-11" db="EMBL/GenBank/DDBJ databases">
        <title>Genome sequence of Saitozyma podzolica DSM 27192.</title>
        <authorList>
            <person name="Aliyu H."/>
            <person name="Gorte O."/>
            <person name="Ochsenreither K."/>
        </authorList>
    </citation>
    <scope>NUCLEOTIDE SEQUENCE [LARGE SCALE GENOMIC DNA]</scope>
    <source>
        <strain evidence="6 7">DSM 27192</strain>
    </source>
</reference>
<dbReference type="Proteomes" id="UP000279259">
    <property type="component" value="Unassembled WGS sequence"/>
</dbReference>
<feature type="region of interest" description="Disordered" evidence="3">
    <location>
        <begin position="895"/>
        <end position="918"/>
    </location>
</feature>
<protein>
    <recommendedName>
        <fullName evidence="5">Rhodopsin domain-containing protein</fullName>
    </recommendedName>
</protein>
<dbReference type="OrthoDB" id="2562510at2759"/>
<name>A0A427XW57_9TREE</name>
<feature type="region of interest" description="Disordered" evidence="3">
    <location>
        <begin position="377"/>
        <end position="419"/>
    </location>
</feature>
<dbReference type="SUPFAM" id="SSF103473">
    <property type="entry name" value="MFS general substrate transporter"/>
    <property type="match status" value="1"/>
</dbReference>
<dbReference type="InterPro" id="IPR011701">
    <property type="entry name" value="MFS"/>
</dbReference>
<feature type="compositionally biased region" description="Basic residues" evidence="3">
    <location>
        <begin position="397"/>
        <end position="409"/>
    </location>
</feature>
<evidence type="ECO:0000313" key="7">
    <source>
        <dbReference type="Proteomes" id="UP000279259"/>
    </source>
</evidence>
<feature type="transmembrane region" description="Helical" evidence="4">
    <location>
        <begin position="491"/>
        <end position="509"/>
    </location>
</feature>
<dbReference type="Pfam" id="PF20684">
    <property type="entry name" value="Fung_rhodopsin"/>
    <property type="match status" value="1"/>
</dbReference>
<evidence type="ECO:0000313" key="6">
    <source>
        <dbReference type="EMBL" id="RSH83072.1"/>
    </source>
</evidence>
<feature type="transmembrane region" description="Helical" evidence="4">
    <location>
        <begin position="447"/>
        <end position="471"/>
    </location>
</feature>
<dbReference type="InterPro" id="IPR050375">
    <property type="entry name" value="MFS_TsgA-like"/>
</dbReference>
<feature type="transmembrane region" description="Helical" evidence="4">
    <location>
        <begin position="164"/>
        <end position="188"/>
    </location>
</feature>
<dbReference type="PANTHER" id="PTHR43702">
    <property type="entry name" value="L-FUCOSE-PROTON SYMPORTER"/>
    <property type="match status" value="1"/>
</dbReference>
<keyword evidence="4" id="KW-0812">Transmembrane</keyword>
<feature type="transmembrane region" description="Helical" evidence="4">
    <location>
        <begin position="516"/>
        <end position="535"/>
    </location>
</feature>
<feature type="transmembrane region" description="Helical" evidence="4">
    <location>
        <begin position="88"/>
        <end position="110"/>
    </location>
</feature>
<sequence length="918" mass="100272">MEVLNNRGPTVFVVTLVLIALATVFTALRLISKWGVTRNATSDDFVAVVAWLFAIGLSVSIMIGTQVGLGAPDSEILPQWYNPLKRCLYSFTVLYNPAVMTTKTAILILYHRMAAAHPFLRYASLITMAVVDVAGVILTVLNVFQCHPISAAFTEIDGTCIDIVALYLSSAPINVLTDLAILLLPLPILTSLRMEFQQKVILVATFIVGGFVTIVDVVRIVYLQEALKVELEVDPSASITATTRPPNFTYHVSFSLMWSAVDVSVGIMCCCVLVLKPLVMHIMPKLLGAHHGHHNPTGTPDSHFRPDIKDMRCLDGVHIGEVPGTPWSTSITHQIRAEVSRIELPMSPRPPTMSSTAEQSTEDEDGTMDFFEMLASEPPREAPGVPLSPLEEEPTRRPRRSTILSHRRGTAQTSTTQELTQEPSQNFFDFVNIKSKVPLTQLSAKEAWWPIMFVSILFFLWGFAIGLLGILNIEIQNQLGYTPSHTIALHNAYWAAYFFGPLLVGYWVLKYQGFKATFMTGLAIYATGAMAFWPSSVLRSYAGFFVSNFIIALGLSCVEVAANPFIALAGPGELSEARLNFAQAIQAIGKVISPIFAQKALLFSIDREDLFRVQWYYLAVALFVVFLAIIFYYVPLSEADDDDLEAIALHRLYNAGLDKGDKAFGVDARHLLLWSGVCMMVIYTGARDAVSYFWTSLVQDAKPGSDPSGNQAISIAANAFGRFLAAGLCYFGIPPRISVGIFAFGAFVTTLLAMVLPQGSAVLAMLILITFFESPLFPTMFAIIIRGQGKHTKFTSAALIMAEAGATIWPSIAYAVDQGSTRSSLIVTVVLWGVSMLWPGMLSSTRVTRRWVDPKWSRQRVAPGEPGHCAAVAPGSPVFRHEKPFTAHLDTVQEGLTASTGPPDAGGPPSKTSVSIVT</sequence>
<comment type="caution">
    <text evidence="6">The sequence shown here is derived from an EMBL/GenBank/DDBJ whole genome shotgun (WGS) entry which is preliminary data.</text>
</comment>
<proteinExistence type="predicted"/>
<evidence type="ECO:0000256" key="3">
    <source>
        <dbReference type="SAM" id="MobiDB-lite"/>
    </source>
</evidence>
<dbReference type="EMBL" id="RSCD01000025">
    <property type="protein sequence ID" value="RSH83072.1"/>
    <property type="molecule type" value="Genomic_DNA"/>
</dbReference>
<feature type="transmembrane region" description="Helical" evidence="4">
    <location>
        <begin position="797"/>
        <end position="816"/>
    </location>
</feature>
<feature type="transmembrane region" description="Helical" evidence="4">
    <location>
        <begin position="822"/>
        <end position="842"/>
    </location>
</feature>
<keyword evidence="7" id="KW-1185">Reference proteome</keyword>
<feature type="transmembrane region" description="Helical" evidence="4">
    <location>
        <begin position="44"/>
        <end position="68"/>
    </location>
</feature>
<feature type="transmembrane region" description="Helical" evidence="4">
    <location>
        <begin position="256"/>
        <end position="275"/>
    </location>
</feature>
<dbReference type="GO" id="GO:0022857">
    <property type="term" value="F:transmembrane transporter activity"/>
    <property type="evidence" value="ECO:0007669"/>
    <property type="project" value="InterPro"/>
</dbReference>
<dbReference type="Pfam" id="PF07690">
    <property type="entry name" value="MFS_1"/>
    <property type="match status" value="1"/>
</dbReference>
<feature type="domain" description="Rhodopsin" evidence="5">
    <location>
        <begin position="28"/>
        <end position="279"/>
    </location>
</feature>
<feature type="transmembrane region" description="Helical" evidence="4">
    <location>
        <begin position="541"/>
        <end position="562"/>
    </location>
</feature>
<feature type="transmembrane region" description="Helical" evidence="4">
    <location>
        <begin position="12"/>
        <end position="32"/>
    </location>
</feature>
<dbReference type="InterPro" id="IPR049326">
    <property type="entry name" value="Rhodopsin_dom_fungi"/>
</dbReference>
<gene>
    <name evidence="6" type="ORF">EHS25_005782</name>
</gene>
<keyword evidence="2" id="KW-1003">Cell membrane</keyword>
<evidence type="ECO:0000256" key="4">
    <source>
        <dbReference type="SAM" id="Phobius"/>
    </source>
</evidence>
<feature type="transmembrane region" description="Helical" evidence="4">
    <location>
        <begin position="122"/>
        <end position="144"/>
    </location>
</feature>
<feature type="transmembrane region" description="Helical" evidence="4">
    <location>
        <begin position="200"/>
        <end position="222"/>
    </location>
</feature>
<feature type="transmembrane region" description="Helical" evidence="4">
    <location>
        <begin position="762"/>
        <end position="785"/>
    </location>
</feature>
<evidence type="ECO:0000259" key="5">
    <source>
        <dbReference type="Pfam" id="PF20684"/>
    </source>
</evidence>
<evidence type="ECO:0000256" key="2">
    <source>
        <dbReference type="ARBA" id="ARBA00022475"/>
    </source>
</evidence>
<organism evidence="6 7">
    <name type="scientific">Saitozyma podzolica</name>
    <dbReference type="NCBI Taxonomy" id="1890683"/>
    <lineage>
        <taxon>Eukaryota</taxon>
        <taxon>Fungi</taxon>
        <taxon>Dikarya</taxon>
        <taxon>Basidiomycota</taxon>
        <taxon>Agaricomycotina</taxon>
        <taxon>Tremellomycetes</taxon>
        <taxon>Tremellales</taxon>
        <taxon>Trimorphomycetaceae</taxon>
        <taxon>Saitozyma</taxon>
    </lineage>
</organism>
<dbReference type="InterPro" id="IPR036259">
    <property type="entry name" value="MFS_trans_sf"/>
</dbReference>
<keyword evidence="4" id="KW-0472">Membrane</keyword>
<dbReference type="AlphaFoldDB" id="A0A427XW57"/>
<evidence type="ECO:0000256" key="1">
    <source>
        <dbReference type="ARBA" id="ARBA00004429"/>
    </source>
</evidence>
<accession>A0A427XW57</accession>
<feature type="transmembrane region" description="Helical" evidence="4">
    <location>
        <begin position="738"/>
        <end position="756"/>
    </location>
</feature>
<feature type="compositionally biased region" description="Polar residues" evidence="3">
    <location>
        <begin position="410"/>
        <end position="419"/>
    </location>
</feature>
<comment type="subcellular location">
    <subcellularLocation>
        <location evidence="1">Cell inner membrane</location>
        <topology evidence="1">Multi-pass membrane protein</topology>
    </subcellularLocation>
</comment>